<dbReference type="Proteomes" id="UP000308652">
    <property type="component" value="Unassembled WGS sequence"/>
</dbReference>
<accession>A0A5C3M9S5</accession>
<name>A0A5C3M9S5_9AGAR</name>
<evidence type="ECO:0000313" key="2">
    <source>
        <dbReference type="Proteomes" id="UP000308652"/>
    </source>
</evidence>
<proteinExistence type="predicted"/>
<protein>
    <submittedName>
        <fullName evidence="1">Uncharacterized protein</fullName>
    </submittedName>
</protein>
<dbReference type="EMBL" id="ML213593">
    <property type="protein sequence ID" value="TFK42012.1"/>
    <property type="molecule type" value="Genomic_DNA"/>
</dbReference>
<dbReference type="OrthoDB" id="2799535at2759"/>
<sequence>MSFTSTALKNLVVGDIIYVDVHIDKADTADPNSKSTTAKKIKKGDPVTRLAVVLVAGASSVQVTYLATFAQSTQLPTTFTDKTMWYPIKPATKESTYDPLPALPNGKAQWACLRKKQTITTDPVNKTAENIGATSAGLILAAMKA</sequence>
<dbReference type="AlphaFoldDB" id="A0A5C3M9S5"/>
<keyword evidence="2" id="KW-1185">Reference proteome</keyword>
<organism evidence="1 2">
    <name type="scientific">Crucibulum laeve</name>
    <dbReference type="NCBI Taxonomy" id="68775"/>
    <lineage>
        <taxon>Eukaryota</taxon>
        <taxon>Fungi</taxon>
        <taxon>Dikarya</taxon>
        <taxon>Basidiomycota</taxon>
        <taxon>Agaricomycotina</taxon>
        <taxon>Agaricomycetes</taxon>
        <taxon>Agaricomycetidae</taxon>
        <taxon>Agaricales</taxon>
        <taxon>Agaricineae</taxon>
        <taxon>Nidulariaceae</taxon>
        <taxon>Crucibulum</taxon>
    </lineage>
</organism>
<reference evidence="1 2" key="1">
    <citation type="journal article" date="2019" name="Nat. Ecol. Evol.">
        <title>Megaphylogeny resolves global patterns of mushroom evolution.</title>
        <authorList>
            <person name="Varga T."/>
            <person name="Krizsan K."/>
            <person name="Foldi C."/>
            <person name="Dima B."/>
            <person name="Sanchez-Garcia M."/>
            <person name="Sanchez-Ramirez S."/>
            <person name="Szollosi G.J."/>
            <person name="Szarkandi J.G."/>
            <person name="Papp V."/>
            <person name="Albert L."/>
            <person name="Andreopoulos W."/>
            <person name="Angelini C."/>
            <person name="Antonin V."/>
            <person name="Barry K.W."/>
            <person name="Bougher N.L."/>
            <person name="Buchanan P."/>
            <person name="Buyck B."/>
            <person name="Bense V."/>
            <person name="Catcheside P."/>
            <person name="Chovatia M."/>
            <person name="Cooper J."/>
            <person name="Damon W."/>
            <person name="Desjardin D."/>
            <person name="Finy P."/>
            <person name="Geml J."/>
            <person name="Haridas S."/>
            <person name="Hughes K."/>
            <person name="Justo A."/>
            <person name="Karasinski D."/>
            <person name="Kautmanova I."/>
            <person name="Kiss B."/>
            <person name="Kocsube S."/>
            <person name="Kotiranta H."/>
            <person name="LaButti K.M."/>
            <person name="Lechner B.E."/>
            <person name="Liimatainen K."/>
            <person name="Lipzen A."/>
            <person name="Lukacs Z."/>
            <person name="Mihaltcheva S."/>
            <person name="Morgado L.N."/>
            <person name="Niskanen T."/>
            <person name="Noordeloos M.E."/>
            <person name="Ohm R.A."/>
            <person name="Ortiz-Santana B."/>
            <person name="Ovrebo C."/>
            <person name="Racz N."/>
            <person name="Riley R."/>
            <person name="Savchenko A."/>
            <person name="Shiryaev A."/>
            <person name="Soop K."/>
            <person name="Spirin V."/>
            <person name="Szebenyi C."/>
            <person name="Tomsovsky M."/>
            <person name="Tulloss R.E."/>
            <person name="Uehling J."/>
            <person name="Grigoriev I.V."/>
            <person name="Vagvolgyi C."/>
            <person name="Papp T."/>
            <person name="Martin F.M."/>
            <person name="Miettinen O."/>
            <person name="Hibbett D.S."/>
            <person name="Nagy L.G."/>
        </authorList>
    </citation>
    <scope>NUCLEOTIDE SEQUENCE [LARGE SCALE GENOMIC DNA]</scope>
    <source>
        <strain evidence="1 2">CBS 166.37</strain>
    </source>
</reference>
<gene>
    <name evidence="1" type="ORF">BDQ12DRAFT_710341</name>
</gene>
<evidence type="ECO:0000313" key="1">
    <source>
        <dbReference type="EMBL" id="TFK42012.1"/>
    </source>
</evidence>